<feature type="compositionally biased region" description="Basic and acidic residues" evidence="1">
    <location>
        <begin position="232"/>
        <end position="256"/>
    </location>
</feature>
<dbReference type="EMBL" id="CP013124">
    <property type="protein sequence ID" value="ALN20484.1"/>
    <property type="molecule type" value="Genomic_DNA"/>
</dbReference>
<dbReference type="InterPro" id="IPR027417">
    <property type="entry name" value="P-loop_NTPase"/>
</dbReference>
<name>A0ABM5VZZ4_ECTME</name>
<evidence type="ECO:0000313" key="4">
    <source>
        <dbReference type="Proteomes" id="UP000028530"/>
    </source>
</evidence>
<evidence type="ECO:0000259" key="2">
    <source>
        <dbReference type="Pfam" id="PF05707"/>
    </source>
</evidence>
<keyword evidence="4" id="KW-1185">Reference proteome</keyword>
<proteinExistence type="predicted"/>
<feature type="domain" description="Zona occludens toxin N-terminal" evidence="2">
    <location>
        <begin position="4"/>
        <end position="189"/>
    </location>
</feature>
<accession>A0ABM5VZZ4</accession>
<gene>
    <name evidence="3" type="ORF">DW68_018195</name>
</gene>
<dbReference type="Gene3D" id="3.40.50.300">
    <property type="entry name" value="P-loop containing nucleotide triphosphate hydrolases"/>
    <property type="match status" value="1"/>
</dbReference>
<dbReference type="Pfam" id="PF05707">
    <property type="entry name" value="Zot"/>
    <property type="match status" value="1"/>
</dbReference>
<sequence>MQNLLMGPSGGGKSYEACVFHVLPALNKGRKVITNLPLNVDYFEAICPGAIDLLELRRDQGNVRAFSRVDHFGDDWRHPETGTGPLYVIDECHKVFPRGKTSQQVEEWFAEHRHESADVLLITQSYGKISKAIVDNMQLIYRVRKATAFGSNSAYIRKVQDGIRGEVVNETVRRYDPKYFKLYRSHTKGGGEELAASDVTPLWKHWTFKGAALCLLILVFMVPNLQHPFRPKAKEPAPEQHHEAPDEQPVSDERPAPEQTAQATREDHAKGKRSHPWQGYGLHIAAIMHGNRDGHEVIKGLMRVSQNGQPITTVSFADLTQAGYQLNYHSDCVISLRFEGVDIGYSVCDAPKVGLAGKVPGNG</sequence>
<dbReference type="RefSeq" id="WP_017361250.1">
    <property type="nucleotide sequence ID" value="NZ_CP013124.1"/>
</dbReference>
<dbReference type="Proteomes" id="UP000028530">
    <property type="component" value="Chromosome"/>
</dbReference>
<organism evidence="3 4">
    <name type="scientific">Ectopseudomonas mendocina S5.2</name>
    <dbReference type="NCBI Taxonomy" id="1225174"/>
    <lineage>
        <taxon>Bacteria</taxon>
        <taxon>Pseudomonadati</taxon>
        <taxon>Pseudomonadota</taxon>
        <taxon>Gammaproteobacteria</taxon>
        <taxon>Pseudomonadales</taxon>
        <taxon>Pseudomonadaceae</taxon>
        <taxon>Ectopseudomonas</taxon>
    </lineage>
</organism>
<protein>
    <recommendedName>
        <fullName evidence="2">Zona occludens toxin N-terminal domain-containing protein</fullName>
    </recommendedName>
</protein>
<dbReference type="InterPro" id="IPR008900">
    <property type="entry name" value="Zot_N"/>
</dbReference>
<feature type="region of interest" description="Disordered" evidence="1">
    <location>
        <begin position="231"/>
        <end position="275"/>
    </location>
</feature>
<evidence type="ECO:0000256" key="1">
    <source>
        <dbReference type="SAM" id="MobiDB-lite"/>
    </source>
</evidence>
<reference evidence="3 4" key="1">
    <citation type="submission" date="2015-11" db="EMBL/GenBank/DDBJ databases">
        <authorList>
            <person name="Chong T.M."/>
            <person name="Chan K.G."/>
            <person name="Dessaux Y."/>
        </authorList>
    </citation>
    <scope>NUCLEOTIDE SEQUENCE [LARGE SCALE GENOMIC DNA]</scope>
    <source>
        <strain evidence="3 4">S5.2</strain>
    </source>
</reference>
<dbReference type="GeneID" id="57607819"/>
<evidence type="ECO:0000313" key="3">
    <source>
        <dbReference type="EMBL" id="ALN20484.1"/>
    </source>
</evidence>